<evidence type="ECO:0000313" key="1">
    <source>
        <dbReference type="EMBL" id="GBM33500.1"/>
    </source>
</evidence>
<proteinExistence type="predicted"/>
<gene>
    <name evidence="1" type="ORF">AVEN_272998_1</name>
</gene>
<sequence>MIKRDKRGIHIATLEVKFLDHRKTALRGSPSLSEYGCPNPEVPRDLFSLHVCPSLRLLLSADPFHPSMASEVALHEKLWPLCLLLVSHIQTKPYVLTVRGDPLDGWCTVGPRCINSFGILTIWLVC</sequence>
<protein>
    <submittedName>
        <fullName evidence="1">Uncharacterized protein</fullName>
    </submittedName>
</protein>
<keyword evidence="2" id="KW-1185">Reference proteome</keyword>
<comment type="caution">
    <text evidence="1">The sequence shown here is derived from an EMBL/GenBank/DDBJ whole genome shotgun (WGS) entry which is preliminary data.</text>
</comment>
<dbReference type="EMBL" id="BGPR01000735">
    <property type="protein sequence ID" value="GBM33500.1"/>
    <property type="molecule type" value="Genomic_DNA"/>
</dbReference>
<dbReference type="Proteomes" id="UP000499080">
    <property type="component" value="Unassembled WGS sequence"/>
</dbReference>
<name>A0A4Y2EW92_ARAVE</name>
<reference evidence="1 2" key="1">
    <citation type="journal article" date="2019" name="Sci. Rep.">
        <title>Orb-weaving spider Araneus ventricosus genome elucidates the spidroin gene catalogue.</title>
        <authorList>
            <person name="Kono N."/>
            <person name="Nakamura H."/>
            <person name="Ohtoshi R."/>
            <person name="Moran D.A.P."/>
            <person name="Shinohara A."/>
            <person name="Yoshida Y."/>
            <person name="Fujiwara M."/>
            <person name="Mori M."/>
            <person name="Tomita M."/>
            <person name="Arakawa K."/>
        </authorList>
    </citation>
    <scope>NUCLEOTIDE SEQUENCE [LARGE SCALE GENOMIC DNA]</scope>
</reference>
<organism evidence="1 2">
    <name type="scientific">Araneus ventricosus</name>
    <name type="common">Orbweaver spider</name>
    <name type="synonym">Epeira ventricosa</name>
    <dbReference type="NCBI Taxonomy" id="182803"/>
    <lineage>
        <taxon>Eukaryota</taxon>
        <taxon>Metazoa</taxon>
        <taxon>Ecdysozoa</taxon>
        <taxon>Arthropoda</taxon>
        <taxon>Chelicerata</taxon>
        <taxon>Arachnida</taxon>
        <taxon>Araneae</taxon>
        <taxon>Araneomorphae</taxon>
        <taxon>Entelegynae</taxon>
        <taxon>Araneoidea</taxon>
        <taxon>Araneidae</taxon>
        <taxon>Araneus</taxon>
    </lineage>
</organism>
<accession>A0A4Y2EW92</accession>
<evidence type="ECO:0000313" key="2">
    <source>
        <dbReference type="Proteomes" id="UP000499080"/>
    </source>
</evidence>
<dbReference type="AlphaFoldDB" id="A0A4Y2EW92"/>